<protein>
    <submittedName>
        <fullName evidence="2">Peroxiredoxin</fullName>
    </submittedName>
</protein>
<evidence type="ECO:0000313" key="3">
    <source>
        <dbReference type="Proteomes" id="UP000283738"/>
    </source>
</evidence>
<evidence type="ECO:0000256" key="1">
    <source>
        <dbReference type="SAM" id="MobiDB-lite"/>
    </source>
</evidence>
<organism evidence="2 3">
    <name type="scientific">Roseburia inulinivorans</name>
    <dbReference type="NCBI Taxonomy" id="360807"/>
    <lineage>
        <taxon>Bacteria</taxon>
        <taxon>Bacillati</taxon>
        <taxon>Bacillota</taxon>
        <taxon>Clostridia</taxon>
        <taxon>Lachnospirales</taxon>
        <taxon>Lachnospiraceae</taxon>
        <taxon>Roseburia</taxon>
    </lineage>
</organism>
<reference evidence="2 3" key="1">
    <citation type="submission" date="2018-08" db="EMBL/GenBank/DDBJ databases">
        <title>A genome reference for cultivated species of the human gut microbiota.</title>
        <authorList>
            <person name="Zou Y."/>
            <person name="Xue W."/>
            <person name="Luo G."/>
        </authorList>
    </citation>
    <scope>NUCLEOTIDE SEQUENCE [LARGE SCALE GENOMIC DNA]</scope>
    <source>
        <strain evidence="2 3">AF28-15</strain>
    </source>
</reference>
<dbReference type="Proteomes" id="UP000283738">
    <property type="component" value="Unassembled WGS sequence"/>
</dbReference>
<sequence>MLESGTKAPDFELPDQNGEMHKL</sequence>
<feature type="non-terminal residue" evidence="2">
    <location>
        <position position="23"/>
    </location>
</feature>
<comment type="caution">
    <text evidence="2">The sequence shown here is derived from an EMBL/GenBank/DDBJ whole genome shotgun (WGS) entry which is preliminary data.</text>
</comment>
<evidence type="ECO:0000313" key="2">
    <source>
        <dbReference type="EMBL" id="RGQ48000.1"/>
    </source>
</evidence>
<feature type="region of interest" description="Disordered" evidence="1">
    <location>
        <begin position="1"/>
        <end position="23"/>
    </location>
</feature>
<gene>
    <name evidence="2" type="ORF">DWY96_10640</name>
</gene>
<proteinExistence type="predicted"/>
<dbReference type="AlphaFoldDB" id="A0A412B5N1"/>
<dbReference type="EMBL" id="QRTF01000022">
    <property type="protein sequence ID" value="RGQ48000.1"/>
    <property type="molecule type" value="Genomic_DNA"/>
</dbReference>
<name>A0A412B5N1_9FIRM</name>
<accession>A0A412B5N1</accession>